<reference evidence="1 2" key="1">
    <citation type="submission" date="2019-06" db="EMBL/GenBank/DDBJ databases">
        <title>Draft genome sequence of Methanolobus vulcani B1d.</title>
        <authorList>
            <person name="Creighbaum A.J."/>
            <person name="Ticak T."/>
            <person name="Hariraju D."/>
            <person name="Arivett B.A."/>
            <person name="Ferguson D.J.Jr."/>
        </authorList>
    </citation>
    <scope>NUCLEOTIDE SEQUENCE [LARGE SCALE GENOMIC DNA]</scope>
    <source>
        <strain evidence="1 2">B1d</strain>
    </source>
</reference>
<evidence type="ECO:0000313" key="2">
    <source>
        <dbReference type="Proteomes" id="UP000319335"/>
    </source>
</evidence>
<keyword evidence="2" id="KW-1185">Reference proteome</keyword>
<dbReference type="RefSeq" id="WP_154810198.1">
    <property type="nucleotide sequence ID" value="NZ_VIAQ01000016.1"/>
</dbReference>
<gene>
    <name evidence="1" type="ORF">FKV42_10385</name>
</gene>
<evidence type="ECO:0000313" key="1">
    <source>
        <dbReference type="EMBL" id="TQD24652.1"/>
    </source>
</evidence>
<accession>A0A7Z8P1U8</accession>
<dbReference type="Proteomes" id="UP000319335">
    <property type="component" value="Unassembled WGS sequence"/>
</dbReference>
<dbReference type="AlphaFoldDB" id="A0A7Z8P1U8"/>
<protein>
    <submittedName>
        <fullName evidence="1">Uncharacterized protein</fullName>
    </submittedName>
</protein>
<name>A0A7Z8P1U8_9EURY</name>
<proteinExistence type="predicted"/>
<sequence length="148" mass="17422">MIQKSRLTTTLDADLKYMFESVKSPDASYSKLLEDAVKDYIKSVSPEALLKHDIECLEQTLVQKKTELEELEIMSHRQKKLEDFQKAQLEKFMPERVSKYDKFKNSLSTQVKKGTIDWKLVAKVYYFQDDTESAREWIMSQLKKDSLL</sequence>
<dbReference type="EMBL" id="VIAQ01000016">
    <property type="protein sequence ID" value="TQD24652.1"/>
    <property type="molecule type" value="Genomic_DNA"/>
</dbReference>
<comment type="caution">
    <text evidence="1">The sequence shown here is derived from an EMBL/GenBank/DDBJ whole genome shotgun (WGS) entry which is preliminary data.</text>
</comment>
<organism evidence="1 2">
    <name type="scientific">Methanolobus vulcani</name>
    <dbReference type="NCBI Taxonomy" id="38026"/>
    <lineage>
        <taxon>Archaea</taxon>
        <taxon>Methanobacteriati</taxon>
        <taxon>Methanobacteriota</taxon>
        <taxon>Stenosarchaea group</taxon>
        <taxon>Methanomicrobia</taxon>
        <taxon>Methanosarcinales</taxon>
        <taxon>Methanosarcinaceae</taxon>
        <taxon>Methanolobus</taxon>
    </lineage>
</organism>